<dbReference type="InterPro" id="IPR017853">
    <property type="entry name" value="GH"/>
</dbReference>
<evidence type="ECO:0000259" key="9">
    <source>
        <dbReference type="PROSITE" id="PS51910"/>
    </source>
</evidence>
<dbReference type="Gene3D" id="3.20.20.80">
    <property type="entry name" value="Glycosidases"/>
    <property type="match status" value="1"/>
</dbReference>
<dbReference type="eggNOG" id="KOG2806">
    <property type="taxonomic scope" value="Eukaryota"/>
</dbReference>
<evidence type="ECO:0000256" key="5">
    <source>
        <dbReference type="ARBA" id="ARBA00023295"/>
    </source>
</evidence>
<dbReference type="InterPro" id="IPR001579">
    <property type="entry name" value="Glyco_hydro_18_chit_AS"/>
</dbReference>
<evidence type="ECO:0000256" key="3">
    <source>
        <dbReference type="ARBA" id="ARBA00023024"/>
    </source>
</evidence>
<dbReference type="Proteomes" id="UP000015241">
    <property type="component" value="Unassembled WGS sequence"/>
</dbReference>
<protein>
    <recommendedName>
        <fullName evidence="9">GH18 domain-containing protein</fullName>
    </recommendedName>
</protein>
<dbReference type="PANTHER" id="PTHR11177">
    <property type="entry name" value="CHITINASE"/>
    <property type="match status" value="1"/>
</dbReference>
<keyword evidence="5 7" id="KW-0326">Glycosidase</keyword>
<dbReference type="InterPro" id="IPR050314">
    <property type="entry name" value="Glycosyl_Hydrlase_18"/>
</dbReference>
<dbReference type="PROSITE" id="PS01095">
    <property type="entry name" value="GH18_1"/>
    <property type="match status" value="1"/>
</dbReference>
<dbReference type="GO" id="GO:0000272">
    <property type="term" value="P:polysaccharide catabolic process"/>
    <property type="evidence" value="ECO:0007669"/>
    <property type="project" value="UniProtKB-KW"/>
</dbReference>
<dbReference type="GO" id="GO:0008843">
    <property type="term" value="F:endochitinase activity"/>
    <property type="evidence" value="ECO:0007669"/>
    <property type="project" value="UniProtKB-EC"/>
</dbReference>
<name>S8ES62_FOMSC</name>
<evidence type="ECO:0000256" key="6">
    <source>
        <dbReference type="ARBA" id="ARBA00023326"/>
    </source>
</evidence>
<keyword evidence="11" id="KW-1185">Reference proteome</keyword>
<feature type="domain" description="GH18" evidence="9">
    <location>
        <begin position="1"/>
        <end position="98"/>
    </location>
</feature>
<keyword evidence="2 7" id="KW-0378">Hydrolase</keyword>
<evidence type="ECO:0000256" key="8">
    <source>
        <dbReference type="RuleBase" id="RU004453"/>
    </source>
</evidence>
<comment type="catalytic activity">
    <reaction evidence="1">
        <text>Random endo-hydrolysis of N-acetyl-beta-D-glucosaminide (1-&gt;4)-beta-linkages in chitin and chitodextrins.</text>
        <dbReference type="EC" id="3.2.1.14"/>
    </reaction>
</comment>
<dbReference type="InParanoid" id="S8ES62"/>
<organism evidence="10 11">
    <name type="scientific">Fomitopsis schrenkii</name>
    <name type="common">Brown rot fungus</name>
    <dbReference type="NCBI Taxonomy" id="2126942"/>
    <lineage>
        <taxon>Eukaryota</taxon>
        <taxon>Fungi</taxon>
        <taxon>Dikarya</taxon>
        <taxon>Basidiomycota</taxon>
        <taxon>Agaricomycotina</taxon>
        <taxon>Agaricomycetes</taxon>
        <taxon>Polyporales</taxon>
        <taxon>Fomitopsis</taxon>
    </lineage>
</organism>
<evidence type="ECO:0000256" key="4">
    <source>
        <dbReference type="ARBA" id="ARBA00023277"/>
    </source>
</evidence>
<keyword evidence="6" id="KW-0624">Polysaccharide degradation</keyword>
<reference evidence="10 11" key="1">
    <citation type="journal article" date="2012" name="Science">
        <title>The Paleozoic origin of enzymatic lignin decomposition reconstructed from 31 fungal genomes.</title>
        <authorList>
            <person name="Floudas D."/>
            <person name="Binder M."/>
            <person name="Riley R."/>
            <person name="Barry K."/>
            <person name="Blanchette R.A."/>
            <person name="Henrissat B."/>
            <person name="Martinez A.T."/>
            <person name="Otillar R."/>
            <person name="Spatafora J.W."/>
            <person name="Yadav J.S."/>
            <person name="Aerts A."/>
            <person name="Benoit I."/>
            <person name="Boyd A."/>
            <person name="Carlson A."/>
            <person name="Copeland A."/>
            <person name="Coutinho P.M."/>
            <person name="de Vries R.P."/>
            <person name="Ferreira P."/>
            <person name="Findley K."/>
            <person name="Foster B."/>
            <person name="Gaskell J."/>
            <person name="Glotzer D."/>
            <person name="Gorecki P."/>
            <person name="Heitman J."/>
            <person name="Hesse C."/>
            <person name="Hori C."/>
            <person name="Igarashi K."/>
            <person name="Jurgens J.A."/>
            <person name="Kallen N."/>
            <person name="Kersten P."/>
            <person name="Kohler A."/>
            <person name="Kuees U."/>
            <person name="Kumar T.K.A."/>
            <person name="Kuo A."/>
            <person name="LaButti K."/>
            <person name="Larrondo L.F."/>
            <person name="Lindquist E."/>
            <person name="Ling A."/>
            <person name="Lombard V."/>
            <person name="Lucas S."/>
            <person name="Lundell T."/>
            <person name="Martin R."/>
            <person name="McLaughlin D.J."/>
            <person name="Morgenstern I."/>
            <person name="Morin E."/>
            <person name="Murat C."/>
            <person name="Nagy L.G."/>
            <person name="Nolan M."/>
            <person name="Ohm R.A."/>
            <person name="Patyshakuliyeva A."/>
            <person name="Rokas A."/>
            <person name="Ruiz-Duenas F.J."/>
            <person name="Sabat G."/>
            <person name="Salamov A."/>
            <person name="Samejima M."/>
            <person name="Schmutz J."/>
            <person name="Slot J.C."/>
            <person name="St John F."/>
            <person name="Stenlid J."/>
            <person name="Sun H."/>
            <person name="Sun S."/>
            <person name="Syed K."/>
            <person name="Tsang A."/>
            <person name="Wiebenga A."/>
            <person name="Young D."/>
            <person name="Pisabarro A."/>
            <person name="Eastwood D.C."/>
            <person name="Martin F."/>
            <person name="Cullen D."/>
            <person name="Grigoriev I.V."/>
            <person name="Hibbett D.S."/>
        </authorList>
    </citation>
    <scope>NUCLEOTIDE SEQUENCE</scope>
    <source>
        <strain evidence="11">FP-58527</strain>
    </source>
</reference>
<comment type="similarity">
    <text evidence="8">Belongs to the glycosyl hydrolase 18 family.</text>
</comment>
<dbReference type="Pfam" id="PF00704">
    <property type="entry name" value="Glyco_hydro_18"/>
    <property type="match status" value="1"/>
</dbReference>
<evidence type="ECO:0000256" key="7">
    <source>
        <dbReference type="RuleBase" id="RU000489"/>
    </source>
</evidence>
<keyword evidence="3" id="KW-0146">Chitin degradation</keyword>
<dbReference type="STRING" id="743788.S8ES62"/>
<dbReference type="PANTHER" id="PTHR11177:SF402">
    <property type="entry name" value="CHITINASE"/>
    <property type="match status" value="1"/>
</dbReference>
<proteinExistence type="inferred from homology"/>
<gene>
    <name evidence="10" type="ORF">FOMPIDRAFT_1137527</name>
</gene>
<dbReference type="InterPro" id="IPR001223">
    <property type="entry name" value="Glyco_hydro18_cat"/>
</dbReference>
<dbReference type="EMBL" id="KE504428">
    <property type="protein sequence ID" value="EPS92625.1"/>
    <property type="molecule type" value="Genomic_DNA"/>
</dbReference>
<accession>S8ES62</accession>
<dbReference type="SUPFAM" id="SSF51445">
    <property type="entry name" value="(Trans)glycosidases"/>
    <property type="match status" value="1"/>
</dbReference>
<evidence type="ECO:0000313" key="11">
    <source>
        <dbReference type="Proteomes" id="UP000015241"/>
    </source>
</evidence>
<dbReference type="OrthoDB" id="2789206at2759"/>
<dbReference type="AlphaFoldDB" id="S8ES62"/>
<dbReference type="HOGENOM" id="CLU_2339114_0_0_1"/>
<dbReference type="PROSITE" id="PS51910">
    <property type="entry name" value="GH18_2"/>
    <property type="match status" value="1"/>
</dbReference>
<evidence type="ECO:0000313" key="10">
    <source>
        <dbReference type="EMBL" id="EPS92625.1"/>
    </source>
</evidence>
<keyword evidence="4" id="KW-0119">Carbohydrate metabolism</keyword>
<evidence type="ECO:0000256" key="1">
    <source>
        <dbReference type="ARBA" id="ARBA00000822"/>
    </source>
</evidence>
<sequence>MAPGDDLLWIRTTALKQRNSALKVFLSVGGWSFNDPPTSTIFSQLVASAENTNTFITSALTTVQAYGFDGIDIDWEYPGAYDRGGNPADTANYVTFMK</sequence>
<feature type="non-terminal residue" evidence="10">
    <location>
        <position position="98"/>
    </location>
</feature>
<evidence type="ECO:0000256" key="2">
    <source>
        <dbReference type="ARBA" id="ARBA00022801"/>
    </source>
</evidence>
<dbReference type="GO" id="GO:0006032">
    <property type="term" value="P:chitin catabolic process"/>
    <property type="evidence" value="ECO:0007669"/>
    <property type="project" value="UniProtKB-KW"/>
</dbReference>